<name>A0A1T5DEG4_9HYPH</name>
<evidence type="ECO:0000313" key="2">
    <source>
        <dbReference type="EMBL" id="SKB70092.1"/>
    </source>
</evidence>
<organism evidence="2 3">
    <name type="scientific">Bosea thiooxidans</name>
    <dbReference type="NCBI Taxonomy" id="53254"/>
    <lineage>
        <taxon>Bacteria</taxon>
        <taxon>Pseudomonadati</taxon>
        <taxon>Pseudomonadota</taxon>
        <taxon>Alphaproteobacteria</taxon>
        <taxon>Hyphomicrobiales</taxon>
        <taxon>Boseaceae</taxon>
        <taxon>Bosea</taxon>
    </lineage>
</organism>
<sequence>MPSKCLPGSEAVREERLSLGGGLLIAAACLFISLGALASLPRPAMASEPIAIVFPPWTGRASAIAASFEAGHHVLRSGRLASIVVVSPATAHERPSLPQGAWFSLTLAGLAGCLDAAGAAGDLS</sequence>
<gene>
    <name evidence="2" type="ORF">SAMN05660750_01961</name>
</gene>
<keyword evidence="1" id="KW-0472">Membrane</keyword>
<evidence type="ECO:0000256" key="1">
    <source>
        <dbReference type="SAM" id="Phobius"/>
    </source>
</evidence>
<dbReference type="Proteomes" id="UP000190130">
    <property type="component" value="Unassembled WGS sequence"/>
</dbReference>
<evidence type="ECO:0000313" key="3">
    <source>
        <dbReference type="Proteomes" id="UP000190130"/>
    </source>
</evidence>
<proteinExistence type="predicted"/>
<protein>
    <submittedName>
        <fullName evidence="2">Uncharacterized protein</fullName>
    </submittedName>
</protein>
<dbReference type="EMBL" id="FUYX01000004">
    <property type="protein sequence ID" value="SKB70092.1"/>
    <property type="molecule type" value="Genomic_DNA"/>
</dbReference>
<reference evidence="2 3" key="1">
    <citation type="submission" date="2017-02" db="EMBL/GenBank/DDBJ databases">
        <authorList>
            <person name="Peterson S.W."/>
        </authorList>
    </citation>
    <scope>NUCLEOTIDE SEQUENCE [LARGE SCALE GENOMIC DNA]</scope>
    <source>
        <strain evidence="2 3">DSM 9653</strain>
    </source>
</reference>
<keyword evidence="1" id="KW-1133">Transmembrane helix</keyword>
<keyword evidence="1" id="KW-0812">Transmembrane</keyword>
<feature type="transmembrane region" description="Helical" evidence="1">
    <location>
        <begin position="20"/>
        <end position="40"/>
    </location>
</feature>
<dbReference type="AlphaFoldDB" id="A0A1T5DEG4"/>
<accession>A0A1T5DEG4</accession>
<dbReference type="PROSITE" id="PS51257">
    <property type="entry name" value="PROKAR_LIPOPROTEIN"/>
    <property type="match status" value="1"/>
</dbReference>